<feature type="domain" description="Oxo-4-hydroxy-4-carboxy-5-ureidoimidazoline decarboxylase" evidence="8">
    <location>
        <begin position="4"/>
        <end position="151"/>
    </location>
</feature>
<keyword evidence="5" id="KW-0210">Decarboxylase</keyword>
<dbReference type="UniPathway" id="UPA00394">
    <property type="reaction ID" value="UER00650"/>
</dbReference>
<evidence type="ECO:0000256" key="5">
    <source>
        <dbReference type="ARBA" id="ARBA00022793"/>
    </source>
</evidence>
<comment type="catalytic activity">
    <reaction evidence="1">
        <text>5-hydroxy-2-oxo-4-ureido-2,5-dihydro-1H-imidazole-5-carboxylate + H(+) = (S)-allantoin + CO2</text>
        <dbReference type="Rhea" id="RHEA:26301"/>
        <dbReference type="ChEBI" id="CHEBI:15378"/>
        <dbReference type="ChEBI" id="CHEBI:15678"/>
        <dbReference type="ChEBI" id="CHEBI:16526"/>
        <dbReference type="ChEBI" id="CHEBI:58639"/>
        <dbReference type="EC" id="4.1.1.97"/>
    </reaction>
</comment>
<dbReference type="AlphaFoldDB" id="A0A559K5B3"/>
<dbReference type="EMBL" id="VNJI01000040">
    <property type="protein sequence ID" value="TVY07290.1"/>
    <property type="molecule type" value="Genomic_DNA"/>
</dbReference>
<evidence type="ECO:0000313" key="10">
    <source>
        <dbReference type="Proteomes" id="UP000317036"/>
    </source>
</evidence>
<dbReference type="GO" id="GO:0000255">
    <property type="term" value="P:allantoin metabolic process"/>
    <property type="evidence" value="ECO:0007669"/>
    <property type="project" value="InterPro"/>
</dbReference>
<evidence type="ECO:0000256" key="3">
    <source>
        <dbReference type="ARBA" id="ARBA00004831"/>
    </source>
</evidence>
<dbReference type="GO" id="GO:0006144">
    <property type="term" value="P:purine nucleobase metabolic process"/>
    <property type="evidence" value="ECO:0007669"/>
    <property type="project" value="UniProtKB-KW"/>
</dbReference>
<dbReference type="PRINTS" id="PR00093">
    <property type="entry name" value="URICASE"/>
</dbReference>
<dbReference type="NCBIfam" id="TIGR03164">
    <property type="entry name" value="UHCUDC"/>
    <property type="match status" value="1"/>
</dbReference>
<evidence type="ECO:0000256" key="7">
    <source>
        <dbReference type="ARBA" id="ARBA00023239"/>
    </source>
</evidence>
<gene>
    <name evidence="9" type="primary">pucL</name>
    <name evidence="9" type="ORF">FPZ49_24745</name>
</gene>
<dbReference type="Pfam" id="PF01014">
    <property type="entry name" value="Uricase"/>
    <property type="match status" value="2"/>
</dbReference>
<evidence type="ECO:0000256" key="1">
    <source>
        <dbReference type="ARBA" id="ARBA00001163"/>
    </source>
</evidence>
<protein>
    <submittedName>
        <fullName evidence="9">Urate oxidase</fullName>
    </submittedName>
</protein>
<name>A0A559K5B3_9BACL</name>
<dbReference type="InterPro" id="IPR018020">
    <property type="entry name" value="OHCU_decarboxylase"/>
</dbReference>
<proteinExistence type="predicted"/>
<dbReference type="InterPro" id="IPR017580">
    <property type="entry name" value="OHCU_decarboxylase-1"/>
</dbReference>
<accession>A0A559K5B3</accession>
<evidence type="ECO:0000256" key="4">
    <source>
        <dbReference type="ARBA" id="ARBA00022631"/>
    </source>
</evidence>
<keyword evidence="4" id="KW-0659">Purine metabolism</keyword>
<dbReference type="Gene3D" id="3.10.270.10">
    <property type="entry name" value="Urate Oxidase"/>
    <property type="match status" value="1"/>
</dbReference>
<dbReference type="Proteomes" id="UP000317036">
    <property type="component" value="Unassembled WGS sequence"/>
</dbReference>
<comment type="pathway">
    <text evidence="3">Purine metabolism; urate degradation; (S)-allantoin from urate: step 1/3.</text>
</comment>
<organism evidence="9 10">
    <name type="scientific">Paenibacillus cremeus</name>
    <dbReference type="NCBI Taxonomy" id="2163881"/>
    <lineage>
        <taxon>Bacteria</taxon>
        <taxon>Bacillati</taxon>
        <taxon>Bacillota</taxon>
        <taxon>Bacilli</taxon>
        <taxon>Bacillales</taxon>
        <taxon>Paenibacillaceae</taxon>
        <taxon>Paenibacillus</taxon>
    </lineage>
</organism>
<dbReference type="GO" id="GO:0019628">
    <property type="term" value="P:urate catabolic process"/>
    <property type="evidence" value="ECO:0007669"/>
    <property type="project" value="UniProtKB-UniPathway"/>
</dbReference>
<comment type="pathway">
    <text evidence="2">Purine metabolism; urate degradation; (S)-allantoin from urate: step 3/3.</text>
</comment>
<dbReference type="PANTHER" id="PTHR43466:SF1">
    <property type="entry name" value="2-OXO-4-HYDROXY-4-CARBOXY-5-UREIDOIMIDAZOLINE DECARBOXYLASE-RELATED"/>
    <property type="match status" value="1"/>
</dbReference>
<dbReference type="InterPro" id="IPR002042">
    <property type="entry name" value="Uricase"/>
</dbReference>
<dbReference type="GO" id="GO:0016491">
    <property type="term" value="F:oxidoreductase activity"/>
    <property type="evidence" value="ECO:0007669"/>
    <property type="project" value="UniProtKB-KW"/>
</dbReference>
<evidence type="ECO:0000256" key="6">
    <source>
        <dbReference type="ARBA" id="ARBA00023002"/>
    </source>
</evidence>
<keyword evidence="10" id="KW-1185">Reference proteome</keyword>
<reference evidence="9 10" key="1">
    <citation type="submission" date="2019-07" db="EMBL/GenBank/DDBJ databases">
        <authorList>
            <person name="Kim J."/>
        </authorList>
    </citation>
    <scope>NUCLEOTIDE SEQUENCE [LARGE SCALE GENOMIC DNA]</scope>
    <source>
        <strain evidence="9 10">JC52</strain>
    </source>
</reference>
<dbReference type="Gene3D" id="1.10.3330.10">
    <property type="entry name" value="Oxo-4-hydroxy-4-carboxy-5-ureidoimidazoline decarboxylase"/>
    <property type="match status" value="1"/>
</dbReference>
<evidence type="ECO:0000313" key="9">
    <source>
        <dbReference type="EMBL" id="TVY07290.1"/>
    </source>
</evidence>
<keyword evidence="6" id="KW-0560">Oxidoreductase</keyword>
<comment type="caution">
    <text evidence="9">The sequence shown here is derived from an EMBL/GenBank/DDBJ whole genome shotgun (WGS) entry which is preliminary data.</text>
</comment>
<dbReference type="Pfam" id="PF09349">
    <property type="entry name" value="OHCU_decarbox"/>
    <property type="match status" value="1"/>
</dbReference>
<dbReference type="NCBIfam" id="TIGR03383">
    <property type="entry name" value="urate_oxi"/>
    <property type="match status" value="1"/>
</dbReference>
<sequence>MTGPQFIDAIGWVFEHSPWVAVRAWKKSAPFRSLAELHEAMQLEVQLATESEQLALLRAHPDLAGRLKMSEASVSEQQGAGLTDLTPEEFAAFSSYNKLYTDKFGFPFIKAVRGHTKHTILAAMMSRLKGSPEEELELALREVGKIAMFRLTDLIDENASAASPTPSTNSMAGRTMYYGKGDVLVYRTFAAPLTAVAPIPESGFSGHDNVIFAMNVKIAVRGDAFLPSFTEGDNSMVVATDSMKNLILRHAADFTGSTIEGFLYHICGTFLHKYSQMSAIEISADRIPFEMLQVPDGAGGLTDSSLVYRRSHNDHASAALEVTRSDSDSGLCVLGHQCAVSDLQLIKVKGSAFAGFVRDEYTTLPETSDRPLFIWLNIRWSYLDPMDAIAPGERRYVAAEQIRDLAHSVFHELNSPSIQNLIYHIGLRILTRFPQLEEVRFESNNRTWETIVESIPDGEGRVYTEPRPPYGFQGFAVTRADLARAEAAADGEAP</sequence>
<dbReference type="InterPro" id="IPR036778">
    <property type="entry name" value="OHCU_decarboxylase_sf"/>
</dbReference>
<dbReference type="SUPFAM" id="SSF55620">
    <property type="entry name" value="Tetrahydrobiopterin biosynthesis enzymes-like"/>
    <property type="match status" value="2"/>
</dbReference>
<keyword evidence="7" id="KW-0456">Lyase</keyword>
<dbReference type="SUPFAM" id="SSF158694">
    <property type="entry name" value="UraD-Like"/>
    <property type="match status" value="1"/>
</dbReference>
<dbReference type="GO" id="GO:0051997">
    <property type="term" value="F:2-oxo-4-hydroxy-4-carboxy-5-ureidoimidazoline decarboxylase activity"/>
    <property type="evidence" value="ECO:0007669"/>
    <property type="project" value="UniProtKB-EC"/>
</dbReference>
<dbReference type="PANTHER" id="PTHR43466">
    <property type="entry name" value="2-OXO-4-HYDROXY-4-CARBOXY-5-UREIDOIMIDAZOLINE DECARBOXYLASE-RELATED"/>
    <property type="match status" value="1"/>
</dbReference>
<dbReference type="OrthoDB" id="9809009at2"/>
<evidence type="ECO:0000256" key="2">
    <source>
        <dbReference type="ARBA" id="ARBA00004754"/>
    </source>
</evidence>
<evidence type="ECO:0000259" key="8">
    <source>
        <dbReference type="Pfam" id="PF09349"/>
    </source>
</evidence>